<keyword evidence="4" id="KW-1185">Reference proteome</keyword>
<dbReference type="GO" id="GO:0004622">
    <property type="term" value="F:phosphatidylcholine lysophospholipase activity"/>
    <property type="evidence" value="ECO:0007669"/>
    <property type="project" value="TreeGrafter"/>
</dbReference>
<evidence type="ECO:0000313" key="3">
    <source>
        <dbReference type="EMBL" id="PWG82078.1"/>
    </source>
</evidence>
<dbReference type="OrthoDB" id="9794725at2"/>
<evidence type="ECO:0000259" key="2">
    <source>
        <dbReference type="Pfam" id="PF13472"/>
    </source>
</evidence>
<dbReference type="SUPFAM" id="SSF52266">
    <property type="entry name" value="SGNH hydrolase"/>
    <property type="match status" value="1"/>
</dbReference>
<accession>A0A2U2PL74</accession>
<dbReference type="PROSITE" id="PS51318">
    <property type="entry name" value="TAT"/>
    <property type="match status" value="1"/>
</dbReference>
<gene>
    <name evidence="3" type="ORF">DDR33_03410</name>
</gene>
<name>A0A2U2PL74_9SPHI</name>
<comment type="caution">
    <text evidence="3">The sequence shown here is derived from an EMBL/GenBank/DDBJ whole genome shotgun (WGS) entry which is preliminary data.</text>
</comment>
<protein>
    <submittedName>
        <fullName evidence="3">Lysophospholipase</fullName>
    </submittedName>
</protein>
<dbReference type="Pfam" id="PF13472">
    <property type="entry name" value="Lipase_GDSL_2"/>
    <property type="match status" value="1"/>
</dbReference>
<dbReference type="EMBL" id="QEAS01000002">
    <property type="protein sequence ID" value="PWG82078.1"/>
    <property type="molecule type" value="Genomic_DNA"/>
</dbReference>
<dbReference type="AlphaFoldDB" id="A0A2U2PL74"/>
<dbReference type="InterPro" id="IPR013830">
    <property type="entry name" value="SGNH_hydro"/>
</dbReference>
<dbReference type="Gene3D" id="3.40.50.1110">
    <property type="entry name" value="SGNH hydrolase"/>
    <property type="match status" value="1"/>
</dbReference>
<evidence type="ECO:0000313" key="4">
    <source>
        <dbReference type="Proteomes" id="UP000245647"/>
    </source>
</evidence>
<dbReference type="InterPro" id="IPR006311">
    <property type="entry name" value="TAT_signal"/>
</dbReference>
<organism evidence="3 4">
    <name type="scientific">Pararcticibacter amylolyticus</name>
    <dbReference type="NCBI Taxonomy" id="2173175"/>
    <lineage>
        <taxon>Bacteria</taxon>
        <taxon>Pseudomonadati</taxon>
        <taxon>Bacteroidota</taxon>
        <taxon>Sphingobacteriia</taxon>
        <taxon>Sphingobacteriales</taxon>
        <taxon>Sphingobacteriaceae</taxon>
        <taxon>Pararcticibacter</taxon>
    </lineage>
</organism>
<dbReference type="PANTHER" id="PTHR30383">
    <property type="entry name" value="THIOESTERASE 1/PROTEASE 1/LYSOPHOSPHOLIPASE L1"/>
    <property type="match status" value="1"/>
</dbReference>
<dbReference type="RefSeq" id="WP_109414355.1">
    <property type="nucleotide sequence ID" value="NZ_QEAS01000002.1"/>
</dbReference>
<proteinExistence type="predicted"/>
<keyword evidence="1" id="KW-0732">Signal</keyword>
<evidence type="ECO:0000256" key="1">
    <source>
        <dbReference type="SAM" id="SignalP"/>
    </source>
</evidence>
<dbReference type="CDD" id="cd01834">
    <property type="entry name" value="SGNH_hydrolase_like_2"/>
    <property type="match status" value="1"/>
</dbReference>
<feature type="chain" id="PRO_5015508584" evidence="1">
    <location>
        <begin position="35"/>
        <end position="253"/>
    </location>
</feature>
<sequence>MKTNEAERRSFIKKAAVGGLLSLSLPNIVLSAFAAGKVQKVSLGKGDVVLFQGDSITDAGRGRTETAPNNAKALGSGYAFLAAADLLNAHPGKDLKIYNKGVSGNKVYQLAERWDADALDLKPSVLSILIGVNDFWHMKNGNYSGTIKTYRDDYKALLDRTKQRYPDLKLIIGEPYALLGTAVNKGWFPSFHEYRYAARDLAEQFKATFIPYQTVYDEAVKSAPAAYWTPDGVHPSIAGARLMSLAWLEAIKG</sequence>
<feature type="signal peptide" evidence="1">
    <location>
        <begin position="1"/>
        <end position="34"/>
    </location>
</feature>
<dbReference type="InterPro" id="IPR051532">
    <property type="entry name" value="Ester_Hydrolysis_Enzymes"/>
</dbReference>
<dbReference type="PANTHER" id="PTHR30383:SF5">
    <property type="entry name" value="SGNH HYDROLASE-TYPE ESTERASE DOMAIN-CONTAINING PROTEIN"/>
    <property type="match status" value="1"/>
</dbReference>
<reference evidence="3 4" key="1">
    <citation type="submission" date="2018-04" db="EMBL/GenBank/DDBJ databases">
        <title>Pedobacter chongqingensis sp. nov., isolated from a rottenly hemp rope.</title>
        <authorList>
            <person name="Cai Y."/>
        </authorList>
    </citation>
    <scope>NUCLEOTIDE SEQUENCE [LARGE SCALE GENOMIC DNA]</scope>
    <source>
        <strain evidence="3 4">FJ4-8</strain>
    </source>
</reference>
<feature type="domain" description="SGNH hydrolase-type esterase" evidence="2">
    <location>
        <begin position="53"/>
        <end position="242"/>
    </location>
</feature>
<dbReference type="InterPro" id="IPR036514">
    <property type="entry name" value="SGNH_hydro_sf"/>
</dbReference>
<dbReference type="Proteomes" id="UP000245647">
    <property type="component" value="Unassembled WGS sequence"/>
</dbReference>